<evidence type="ECO:0000256" key="1">
    <source>
        <dbReference type="SAM" id="Phobius"/>
    </source>
</evidence>
<proteinExistence type="predicted"/>
<dbReference type="Pfam" id="PF06532">
    <property type="entry name" value="NrsF"/>
    <property type="match status" value="1"/>
</dbReference>
<dbReference type="EMBL" id="JAATTO010000009">
    <property type="protein sequence ID" value="MBC9978088.1"/>
    <property type="molecule type" value="Genomic_DNA"/>
</dbReference>
<feature type="transmembrane region" description="Helical" evidence="1">
    <location>
        <begin position="28"/>
        <end position="47"/>
    </location>
</feature>
<organism evidence="2 3">
    <name type="scientific">Bradyrhizobium campsiandrae</name>
    <dbReference type="NCBI Taxonomy" id="1729892"/>
    <lineage>
        <taxon>Bacteria</taxon>
        <taxon>Pseudomonadati</taxon>
        <taxon>Pseudomonadota</taxon>
        <taxon>Alphaproteobacteria</taxon>
        <taxon>Hyphomicrobiales</taxon>
        <taxon>Nitrobacteraceae</taxon>
        <taxon>Bradyrhizobium</taxon>
    </lineage>
</organism>
<keyword evidence="1" id="KW-0812">Transmembrane</keyword>
<dbReference type="Proteomes" id="UP000639516">
    <property type="component" value="Unassembled WGS sequence"/>
</dbReference>
<keyword evidence="1" id="KW-1133">Transmembrane helix</keyword>
<dbReference type="InterPro" id="IPR009495">
    <property type="entry name" value="NrsF"/>
</dbReference>
<accession>A0ABR7U3D9</accession>
<evidence type="ECO:0000313" key="2">
    <source>
        <dbReference type="EMBL" id="MBC9978088.1"/>
    </source>
</evidence>
<sequence length="213" mass="22949">MKTNELISMLSSQVDPVDTREVVRNVRIAILVGAAVSLLAVVFVLGVRTDLNEIHAQNFVFAKLAFSLSVVILASHYLVKYIRPGGEFRARFALTVLPFLAAMVVAAINLAAAPRSHWETMVFGSYWLECLIAIPMVAVLPFVAIMWAVRLAAPTDLLRTGALAGLVAGGVSATAYALHCMDDLLPFVALWYGGTIVLCTIAGAALGPRLLRW</sequence>
<feature type="transmembrane region" description="Helical" evidence="1">
    <location>
        <begin position="161"/>
        <end position="178"/>
    </location>
</feature>
<evidence type="ECO:0000313" key="3">
    <source>
        <dbReference type="Proteomes" id="UP000639516"/>
    </source>
</evidence>
<feature type="transmembrane region" description="Helical" evidence="1">
    <location>
        <begin position="59"/>
        <end position="79"/>
    </location>
</feature>
<gene>
    <name evidence="2" type="ORF">HA482_07620</name>
</gene>
<keyword evidence="1" id="KW-0472">Membrane</keyword>
<feature type="transmembrane region" description="Helical" evidence="1">
    <location>
        <begin position="125"/>
        <end position="149"/>
    </location>
</feature>
<keyword evidence="3" id="KW-1185">Reference proteome</keyword>
<comment type="caution">
    <text evidence="2">The sequence shown here is derived from an EMBL/GenBank/DDBJ whole genome shotgun (WGS) entry which is preliminary data.</text>
</comment>
<name>A0ABR7U3D9_9BRAD</name>
<reference evidence="2 3" key="1">
    <citation type="journal article" date="2020" name="Arch. Microbiol.">
        <title>Bradyrhizobium campsiandrae sp. nov., a nitrogen-fixing bacterial strain isolated from a native leguminous tree from the Amazon adapted to flooded conditions.</title>
        <authorList>
            <person name="Cabral Michel D."/>
            <person name="Martins da Costa E."/>
            <person name="Azarias Guimaraes A."/>
            <person name="Soares de Carvalho T."/>
            <person name="Santos de Castro Caputo P."/>
            <person name="Willems A."/>
            <person name="de Souza Moreira F.M."/>
        </authorList>
    </citation>
    <scope>NUCLEOTIDE SEQUENCE [LARGE SCALE GENOMIC DNA]</scope>
    <source>
        <strain evidence="3">INPA 384B</strain>
    </source>
</reference>
<feature type="transmembrane region" description="Helical" evidence="1">
    <location>
        <begin position="91"/>
        <end position="113"/>
    </location>
</feature>
<dbReference type="RefSeq" id="WP_188098669.1">
    <property type="nucleotide sequence ID" value="NZ_JAANIH010000010.1"/>
</dbReference>
<protein>
    <submittedName>
        <fullName evidence="2">DUF1109 domain-containing protein</fullName>
    </submittedName>
</protein>
<feature type="transmembrane region" description="Helical" evidence="1">
    <location>
        <begin position="184"/>
        <end position="207"/>
    </location>
</feature>